<organism evidence="1 2">
    <name type="scientific">Microbacterium imperiale</name>
    <dbReference type="NCBI Taxonomy" id="33884"/>
    <lineage>
        <taxon>Bacteria</taxon>
        <taxon>Bacillati</taxon>
        <taxon>Actinomycetota</taxon>
        <taxon>Actinomycetes</taxon>
        <taxon>Micrococcales</taxon>
        <taxon>Microbacteriaceae</taxon>
        <taxon>Microbacterium</taxon>
    </lineage>
</organism>
<keyword evidence="2" id="KW-1185">Reference proteome</keyword>
<evidence type="ECO:0000313" key="2">
    <source>
        <dbReference type="Proteomes" id="UP001142317"/>
    </source>
</evidence>
<gene>
    <name evidence="1" type="ORF">GCM10017586_03350</name>
</gene>
<sequence>MTATAPLFAPCGWCGADVLQVRWDYRADLLIGDPRLDPVALDPQQVTACIIAGIPLWQLEQRLTGHWITSARSFYWPRRPVPGHIAPEHHCSRVWDAERLQLAPDAGTTYPDTPPF</sequence>
<dbReference type="Proteomes" id="UP001142317">
    <property type="component" value="Unassembled WGS sequence"/>
</dbReference>
<protein>
    <submittedName>
        <fullName evidence="1">Uncharacterized protein</fullName>
    </submittedName>
</protein>
<accession>A0A9W6HF32</accession>
<proteinExistence type="predicted"/>
<dbReference type="AlphaFoldDB" id="A0A9W6HF32"/>
<reference evidence="1" key="2">
    <citation type="submission" date="2023-01" db="EMBL/GenBank/DDBJ databases">
        <authorList>
            <person name="Sun Q."/>
            <person name="Evtushenko L."/>
        </authorList>
    </citation>
    <scope>NUCLEOTIDE SEQUENCE</scope>
    <source>
        <strain evidence="1">VKM Ac-1447</strain>
    </source>
</reference>
<dbReference type="EMBL" id="BSEO01000001">
    <property type="protein sequence ID" value="GLJ78653.1"/>
    <property type="molecule type" value="Genomic_DNA"/>
</dbReference>
<reference evidence="1" key="1">
    <citation type="journal article" date="2014" name="Int. J. Syst. Evol. Microbiol.">
        <title>Complete genome sequence of Corynebacterium casei LMG S-19264T (=DSM 44701T), isolated from a smear-ripened cheese.</title>
        <authorList>
            <consortium name="US DOE Joint Genome Institute (JGI-PGF)"/>
            <person name="Walter F."/>
            <person name="Albersmeier A."/>
            <person name="Kalinowski J."/>
            <person name="Ruckert C."/>
        </authorList>
    </citation>
    <scope>NUCLEOTIDE SEQUENCE</scope>
    <source>
        <strain evidence="1">VKM Ac-1447</strain>
    </source>
</reference>
<name>A0A9W6HF32_9MICO</name>
<evidence type="ECO:0000313" key="1">
    <source>
        <dbReference type="EMBL" id="GLJ78653.1"/>
    </source>
</evidence>
<comment type="caution">
    <text evidence="1">The sequence shown here is derived from an EMBL/GenBank/DDBJ whole genome shotgun (WGS) entry which is preliminary data.</text>
</comment>